<proteinExistence type="predicted"/>
<dbReference type="EMBL" id="CASHSV030000002">
    <property type="protein sequence ID" value="CAJ2634690.1"/>
    <property type="molecule type" value="Genomic_DNA"/>
</dbReference>
<organism evidence="1 2">
    <name type="scientific">Trifolium pratense</name>
    <name type="common">Red clover</name>
    <dbReference type="NCBI Taxonomy" id="57577"/>
    <lineage>
        <taxon>Eukaryota</taxon>
        <taxon>Viridiplantae</taxon>
        <taxon>Streptophyta</taxon>
        <taxon>Embryophyta</taxon>
        <taxon>Tracheophyta</taxon>
        <taxon>Spermatophyta</taxon>
        <taxon>Magnoliopsida</taxon>
        <taxon>eudicotyledons</taxon>
        <taxon>Gunneridae</taxon>
        <taxon>Pentapetalae</taxon>
        <taxon>rosids</taxon>
        <taxon>fabids</taxon>
        <taxon>Fabales</taxon>
        <taxon>Fabaceae</taxon>
        <taxon>Papilionoideae</taxon>
        <taxon>50 kb inversion clade</taxon>
        <taxon>NPAAA clade</taxon>
        <taxon>Hologalegina</taxon>
        <taxon>IRL clade</taxon>
        <taxon>Trifolieae</taxon>
        <taxon>Trifolium</taxon>
    </lineage>
</organism>
<name>A0ACB0IR96_TRIPR</name>
<evidence type="ECO:0000313" key="1">
    <source>
        <dbReference type="EMBL" id="CAJ2634690.1"/>
    </source>
</evidence>
<evidence type="ECO:0000313" key="2">
    <source>
        <dbReference type="Proteomes" id="UP001177021"/>
    </source>
</evidence>
<accession>A0ACB0IR96</accession>
<gene>
    <name evidence="1" type="ORF">MILVUS5_LOCUS5519</name>
</gene>
<keyword evidence="2" id="KW-1185">Reference proteome</keyword>
<protein>
    <submittedName>
        <fullName evidence="1">Uncharacterized protein</fullName>
    </submittedName>
</protein>
<comment type="caution">
    <text evidence="1">The sequence shown here is derived from an EMBL/GenBank/DDBJ whole genome shotgun (WGS) entry which is preliminary data.</text>
</comment>
<sequence length="257" mass="28845">MTEPDDSDDRDDEYIVTMASDSETTDEVNLLPPPEIPIGIDIGTWPCCVAVWNGSDFDLYSNETDENIMKSGETFKFVSSSILISTSEVSLSQDQVHDMSYEATIYNMRRLIGRIDTDPVVHASKNFPLGTSPCGISLQLKVLAETQLKRPVRNVVFTVPVSFNRFQLNWIYYACAMASLGVLKLMPQPTAVAGNNCRLLLLLMDPLTASVYRVVDIKNFVTGARHSFNCCCSRVRWLDFVFGTTFQNSICQRLLRD</sequence>
<dbReference type="Proteomes" id="UP001177021">
    <property type="component" value="Unassembled WGS sequence"/>
</dbReference>
<reference evidence="1" key="1">
    <citation type="submission" date="2023-10" db="EMBL/GenBank/DDBJ databases">
        <authorList>
            <person name="Rodriguez Cubillos JULIANA M."/>
            <person name="De Vega J."/>
        </authorList>
    </citation>
    <scope>NUCLEOTIDE SEQUENCE</scope>
</reference>